<feature type="compositionally biased region" description="Low complexity" evidence="2">
    <location>
        <begin position="270"/>
        <end position="279"/>
    </location>
</feature>
<feature type="compositionally biased region" description="Basic residues" evidence="2">
    <location>
        <begin position="622"/>
        <end position="636"/>
    </location>
</feature>
<evidence type="ECO:0000256" key="2">
    <source>
        <dbReference type="SAM" id="MobiDB-lite"/>
    </source>
</evidence>
<feature type="region of interest" description="Disordered" evidence="2">
    <location>
        <begin position="596"/>
        <end position="693"/>
    </location>
</feature>
<dbReference type="Pfam" id="PF24237">
    <property type="entry name" value="INO80E"/>
    <property type="match status" value="1"/>
</dbReference>
<keyword evidence="1" id="KW-0175">Coiled coil</keyword>
<reference evidence="4" key="1">
    <citation type="submission" date="2022-01" db="EMBL/GenBank/DDBJ databases">
        <title>Genome Sequence Resource for Two Populations of Ditylenchus destructor, the Migratory Endoparasitic Phytonematode.</title>
        <authorList>
            <person name="Zhang H."/>
            <person name="Lin R."/>
            <person name="Xie B."/>
        </authorList>
    </citation>
    <scope>NUCLEOTIDE SEQUENCE</scope>
    <source>
        <strain evidence="4">BazhouSP</strain>
    </source>
</reference>
<feature type="compositionally biased region" description="Polar residues" evidence="2">
    <location>
        <begin position="670"/>
        <end position="687"/>
    </location>
</feature>
<sequence length="781" mass="85020">MSEPKNGADGNAMGSNKGAEAHGSAQSGIIYTPNPPSTPKNVQMLHPPQQQPMVYNISSPSYQTAQPPSVQGHYVNEHQHHMTSPLNYGKQGDQSANAVHIVVSSSSNHQPQQMVMQNQNEHLQELPRQRYPQQQQAHGPPSRSNAQDRRSRDNISQPVYTAYQNVPQQHTSQMQQAMTTGQPQQMHQQSMVIPQSPQQSHTQQQIYYQQRQDIGQPQQLGAPPAPHPIHQSISSQNPAFQIQHTSRSNAPPRNMTVQQGVVASMPTKPQNQQHQQSQQYMGSTVPQQNTQKQSESIIAQQSPYNQANNSGQPPQQMSIQNQPQHYAPMTLQPPQQSGRNMLSPHTPQQQHLSNSGGDAQLAPQSQGTSPSHLSGHISIPQQPPHASHQVVDQHQIPTTIYQQHQQSHQVPPQQQYLQQQIPQQQHQAAPPTFIVTHGAQPAGASVVQGSQQPQMQRIYIQQQGAPPQQHIIMGHPSQLPMQGTVVHAGPPPPPTAHIAVAQQPIPAQAISHQPQPVAYNGSDRFYVNSVIAATAAISNPNNETTVINPKEKYRELKRKLKFLVYENEYYQEELRNLQRKLLKLSRDKNFLLDRLGNHETNSTDSSDDSEASVKTLEERAPKQRRRTKPAPGRKKGTAVTATGSATSSTNGSVLSKRGSSSMLKTKGEAPQSNSGAKVSAAGSTDSLTTTSSQCTVATTTVKIEDFGSHVTDLQAGQGQPPSAAISDTPGAQAGSSSNFPSSSNTGPHEFPSSSNGVALTAESAMSTSEVLNQFSQGDSIF</sequence>
<dbReference type="InterPro" id="IPR056515">
    <property type="entry name" value="INO80E_N"/>
</dbReference>
<organism evidence="4 5">
    <name type="scientific">Ditylenchus destructor</name>
    <dbReference type="NCBI Taxonomy" id="166010"/>
    <lineage>
        <taxon>Eukaryota</taxon>
        <taxon>Metazoa</taxon>
        <taxon>Ecdysozoa</taxon>
        <taxon>Nematoda</taxon>
        <taxon>Chromadorea</taxon>
        <taxon>Rhabditida</taxon>
        <taxon>Tylenchina</taxon>
        <taxon>Tylenchomorpha</taxon>
        <taxon>Sphaerularioidea</taxon>
        <taxon>Anguinidae</taxon>
        <taxon>Anguininae</taxon>
        <taxon>Ditylenchus</taxon>
    </lineage>
</organism>
<evidence type="ECO:0000313" key="5">
    <source>
        <dbReference type="Proteomes" id="UP001201812"/>
    </source>
</evidence>
<gene>
    <name evidence="4" type="ORF">DdX_01631</name>
</gene>
<comment type="caution">
    <text evidence="4">The sequence shown here is derived from an EMBL/GenBank/DDBJ whole genome shotgun (WGS) entry which is preliminary data.</text>
</comment>
<feature type="region of interest" description="Disordered" evidence="2">
    <location>
        <begin position="129"/>
        <end position="153"/>
    </location>
</feature>
<feature type="compositionally biased region" description="Low complexity" evidence="2">
    <location>
        <begin position="194"/>
        <end position="207"/>
    </location>
</feature>
<feature type="compositionally biased region" description="Polar residues" evidence="2">
    <location>
        <begin position="332"/>
        <end position="372"/>
    </location>
</feature>
<feature type="compositionally biased region" description="Low complexity" evidence="2">
    <location>
        <begin position="735"/>
        <end position="744"/>
    </location>
</feature>
<feature type="compositionally biased region" description="Low complexity" evidence="2">
    <location>
        <begin position="637"/>
        <end position="653"/>
    </location>
</feature>
<evidence type="ECO:0000259" key="3">
    <source>
        <dbReference type="Pfam" id="PF24237"/>
    </source>
</evidence>
<dbReference type="GO" id="GO:0006338">
    <property type="term" value="P:chromatin remodeling"/>
    <property type="evidence" value="ECO:0007669"/>
    <property type="project" value="InterPro"/>
</dbReference>
<feature type="region of interest" description="Disordered" evidence="2">
    <location>
        <begin position="327"/>
        <end position="392"/>
    </location>
</feature>
<dbReference type="AlphaFoldDB" id="A0AAD4NJJ9"/>
<feature type="compositionally biased region" description="Polar residues" evidence="2">
    <location>
        <begin position="168"/>
        <end position="193"/>
    </location>
</feature>
<feature type="domain" description="INO80 complex subunit E N-terminal" evidence="3">
    <location>
        <begin position="550"/>
        <end position="595"/>
    </location>
</feature>
<feature type="region of interest" description="Disordered" evidence="2">
    <location>
        <begin position="712"/>
        <end position="781"/>
    </location>
</feature>
<feature type="compositionally biased region" description="Polar residues" evidence="2">
    <location>
        <begin position="280"/>
        <end position="297"/>
    </location>
</feature>
<feature type="compositionally biased region" description="Polar residues" evidence="2">
    <location>
        <begin position="751"/>
        <end position="781"/>
    </location>
</feature>
<name>A0AAD4NJJ9_9BILA</name>
<feature type="coiled-coil region" evidence="1">
    <location>
        <begin position="553"/>
        <end position="594"/>
    </location>
</feature>
<dbReference type="PANTHER" id="PTHR21812">
    <property type="entry name" value="INO80 COMPLEX SUBUNIT E"/>
    <property type="match status" value="1"/>
</dbReference>
<feature type="compositionally biased region" description="Polar residues" evidence="2">
    <location>
        <begin position="131"/>
        <end position="145"/>
    </location>
</feature>
<dbReference type="PANTHER" id="PTHR21812:SF1">
    <property type="entry name" value="INO80 COMPLEX SUBUNIT E"/>
    <property type="match status" value="1"/>
</dbReference>
<feature type="region of interest" description="Disordered" evidence="2">
    <location>
        <begin position="265"/>
        <end position="297"/>
    </location>
</feature>
<dbReference type="InterPro" id="IPR026678">
    <property type="entry name" value="INO80E"/>
</dbReference>
<accession>A0AAD4NJJ9</accession>
<keyword evidence="5" id="KW-1185">Reference proteome</keyword>
<feature type="region of interest" description="Disordered" evidence="2">
    <location>
        <begin position="168"/>
        <end position="207"/>
    </location>
</feature>
<proteinExistence type="predicted"/>
<dbReference type="GO" id="GO:0031011">
    <property type="term" value="C:Ino80 complex"/>
    <property type="evidence" value="ECO:0007669"/>
    <property type="project" value="InterPro"/>
</dbReference>
<dbReference type="EMBL" id="JAKKPZ010000001">
    <property type="protein sequence ID" value="KAI1729391.1"/>
    <property type="molecule type" value="Genomic_DNA"/>
</dbReference>
<feature type="region of interest" description="Disordered" evidence="2">
    <location>
        <begin position="1"/>
        <end position="70"/>
    </location>
</feature>
<evidence type="ECO:0000313" key="4">
    <source>
        <dbReference type="EMBL" id="KAI1729391.1"/>
    </source>
</evidence>
<evidence type="ECO:0000256" key="1">
    <source>
        <dbReference type="SAM" id="Coils"/>
    </source>
</evidence>
<dbReference type="Proteomes" id="UP001201812">
    <property type="component" value="Unassembled WGS sequence"/>
</dbReference>
<feature type="compositionally biased region" description="Polar residues" evidence="2">
    <location>
        <begin position="51"/>
        <end position="69"/>
    </location>
</feature>
<protein>
    <submittedName>
        <fullName evidence="4">INO80 complex subunit E</fullName>
    </submittedName>
</protein>